<dbReference type="Proteomes" id="UP000593564">
    <property type="component" value="Unassembled WGS sequence"/>
</dbReference>
<keyword evidence="3" id="KW-1185">Reference proteome</keyword>
<proteinExistence type="predicted"/>
<dbReference type="Gene3D" id="1.10.357.50">
    <property type="match status" value="1"/>
</dbReference>
<name>A0A7J7HI21_CAMSI</name>
<evidence type="ECO:0000313" key="3">
    <source>
        <dbReference type="Proteomes" id="UP000593564"/>
    </source>
</evidence>
<protein>
    <recommendedName>
        <fullName evidence="1">MHD1 domain-containing protein</fullName>
    </recommendedName>
</protein>
<dbReference type="InterPro" id="IPR057984">
    <property type="entry name" value="PATROL1_C"/>
</dbReference>
<feature type="domain" description="MHD1" evidence="1">
    <location>
        <begin position="1"/>
        <end position="121"/>
    </location>
</feature>
<dbReference type="EMBL" id="JACBKZ010000004">
    <property type="protein sequence ID" value="KAF5952493.1"/>
    <property type="molecule type" value="Genomic_DNA"/>
</dbReference>
<evidence type="ECO:0000259" key="1">
    <source>
        <dbReference type="PROSITE" id="PS51258"/>
    </source>
</evidence>
<reference evidence="3" key="1">
    <citation type="journal article" date="2020" name="Nat. Commun.">
        <title>Genome assembly of wild tea tree DASZ reveals pedigree and selection history of tea varieties.</title>
        <authorList>
            <person name="Zhang W."/>
            <person name="Zhang Y."/>
            <person name="Qiu H."/>
            <person name="Guo Y."/>
            <person name="Wan H."/>
            <person name="Zhang X."/>
            <person name="Scossa F."/>
            <person name="Alseekh S."/>
            <person name="Zhang Q."/>
            <person name="Wang P."/>
            <person name="Xu L."/>
            <person name="Schmidt M.H."/>
            <person name="Jia X."/>
            <person name="Li D."/>
            <person name="Zhu A."/>
            <person name="Guo F."/>
            <person name="Chen W."/>
            <person name="Ni D."/>
            <person name="Usadel B."/>
            <person name="Fernie A.R."/>
            <person name="Wen W."/>
        </authorList>
    </citation>
    <scope>NUCLEOTIDE SEQUENCE [LARGE SCALE GENOMIC DNA]</scope>
    <source>
        <strain evidence="3">cv. G240</strain>
    </source>
</reference>
<dbReference type="PANTHER" id="PTHR31280">
    <property type="entry name" value="PROTEIN UNC-13 HOMOLOG"/>
    <property type="match status" value="1"/>
</dbReference>
<reference evidence="2 3" key="2">
    <citation type="submission" date="2020-07" db="EMBL/GenBank/DDBJ databases">
        <title>Genome assembly of wild tea tree DASZ reveals pedigree and selection history of tea varieties.</title>
        <authorList>
            <person name="Zhang W."/>
        </authorList>
    </citation>
    <scope>NUCLEOTIDE SEQUENCE [LARGE SCALE GENOMIC DNA]</scope>
    <source>
        <strain evidence="3">cv. G240</strain>
        <tissue evidence="2">Leaf</tissue>
    </source>
</reference>
<dbReference type="InterPro" id="IPR014770">
    <property type="entry name" value="Munc13_1"/>
</dbReference>
<dbReference type="PROSITE" id="PS51258">
    <property type="entry name" value="MHD1"/>
    <property type="match status" value="1"/>
</dbReference>
<sequence>MFFGEAITVDSDVVSDMIEAISGTLVLRWINSQLGRILSWVERAILQERWEPVSPQQRHGSSVVEVYRIVEETVDQFFALKVPMRLEELNSLFRGIDNAFQVYAKHVVDKLARKEDLIPPVPVLTRYKKEAGIKAFVKKELIDPRLPDVRRSTEINALMTPTLCVQLNTLYNLRNLFFLLKLL</sequence>
<organism evidence="2 3">
    <name type="scientific">Camellia sinensis</name>
    <name type="common">Tea plant</name>
    <name type="synonym">Thea sinensis</name>
    <dbReference type="NCBI Taxonomy" id="4442"/>
    <lineage>
        <taxon>Eukaryota</taxon>
        <taxon>Viridiplantae</taxon>
        <taxon>Streptophyta</taxon>
        <taxon>Embryophyta</taxon>
        <taxon>Tracheophyta</taxon>
        <taxon>Spermatophyta</taxon>
        <taxon>Magnoliopsida</taxon>
        <taxon>eudicotyledons</taxon>
        <taxon>Gunneridae</taxon>
        <taxon>Pentapetalae</taxon>
        <taxon>asterids</taxon>
        <taxon>Ericales</taxon>
        <taxon>Theaceae</taxon>
        <taxon>Camellia</taxon>
    </lineage>
</organism>
<dbReference type="InterPro" id="IPR008528">
    <property type="entry name" value="unc-13_homologue"/>
</dbReference>
<accession>A0A7J7HI21</accession>
<dbReference type="Pfam" id="PF25761">
    <property type="entry name" value="TPR_PATROL1"/>
    <property type="match status" value="1"/>
</dbReference>
<evidence type="ECO:0000313" key="2">
    <source>
        <dbReference type="EMBL" id="KAF5952493.1"/>
    </source>
</evidence>
<gene>
    <name evidence="2" type="ORF">HYC85_010437</name>
</gene>
<comment type="caution">
    <text evidence="2">The sequence shown here is derived from an EMBL/GenBank/DDBJ whole genome shotgun (WGS) entry which is preliminary data.</text>
</comment>
<dbReference type="PANTHER" id="PTHR31280:SF2">
    <property type="entry name" value="PROTEIN UNC-13 HOMOLOG"/>
    <property type="match status" value="1"/>
</dbReference>
<dbReference type="AlphaFoldDB" id="A0A7J7HI21"/>